<protein>
    <submittedName>
        <fullName evidence="1">Uncharacterized protein</fullName>
    </submittedName>
</protein>
<gene>
    <name evidence="1" type="ORF">G7034_06235</name>
</gene>
<evidence type="ECO:0000313" key="1">
    <source>
        <dbReference type="EMBL" id="NGZ89848.1"/>
    </source>
</evidence>
<name>A0A967AEL7_9FLAO</name>
<dbReference type="Proteomes" id="UP000643701">
    <property type="component" value="Unassembled WGS sequence"/>
</dbReference>
<dbReference type="EMBL" id="JAANAS010000044">
    <property type="protein sequence ID" value="NGZ89848.1"/>
    <property type="molecule type" value="Genomic_DNA"/>
</dbReference>
<comment type="caution">
    <text evidence="1">The sequence shown here is derived from an EMBL/GenBank/DDBJ whole genome shotgun (WGS) entry which is preliminary data.</text>
</comment>
<proteinExistence type="predicted"/>
<dbReference type="AlphaFoldDB" id="A0A967AEL7"/>
<evidence type="ECO:0000313" key="2">
    <source>
        <dbReference type="Proteomes" id="UP000643701"/>
    </source>
</evidence>
<accession>A0A967AEL7</accession>
<sequence length="165" mass="19056">MKIKNIRFILVVVLVSFWACERDDICGEEQQATPRLIIEFYDINEPDELKPVTDLAFFADGDSDTLLAPGAITDIVLPLRTSANQTNFFLTQFATSEAPNTDELRLNYARRNVYMNRACGYKVEFIDFQARRIVEETPNINWIRSVSVQETVIEDEEVVHLHIFH</sequence>
<dbReference type="Pfam" id="PF20050">
    <property type="entry name" value="DUF6452"/>
    <property type="match status" value="1"/>
</dbReference>
<organism evidence="1 2">
    <name type="scientific">Psychroflexus maritimus</name>
    <dbReference type="NCBI Taxonomy" id="2714865"/>
    <lineage>
        <taxon>Bacteria</taxon>
        <taxon>Pseudomonadati</taxon>
        <taxon>Bacteroidota</taxon>
        <taxon>Flavobacteriia</taxon>
        <taxon>Flavobacteriales</taxon>
        <taxon>Flavobacteriaceae</taxon>
        <taxon>Psychroflexus</taxon>
    </lineage>
</organism>
<dbReference type="RefSeq" id="WP_166400108.1">
    <property type="nucleotide sequence ID" value="NZ_JAANAS010000044.1"/>
</dbReference>
<dbReference type="InterPro" id="IPR045607">
    <property type="entry name" value="DUF6452"/>
</dbReference>
<reference evidence="1" key="1">
    <citation type="submission" date="2020-03" db="EMBL/GenBank/DDBJ databases">
        <title>Psychroflexus Maritimus sp. nov., isolate from marine sediment.</title>
        <authorList>
            <person name="Zhong Y.-L."/>
        </authorList>
    </citation>
    <scope>NUCLEOTIDE SEQUENCE</scope>
    <source>
        <strain evidence="1">C1</strain>
    </source>
</reference>
<keyword evidence="2" id="KW-1185">Reference proteome</keyword>